<dbReference type="PANTHER" id="PTHR46889">
    <property type="entry name" value="TRANSPOSASE INSF FOR INSERTION SEQUENCE IS3B-RELATED"/>
    <property type="match status" value="1"/>
</dbReference>
<reference evidence="2 3" key="1">
    <citation type="submission" date="2020-02" db="EMBL/GenBank/DDBJ databases">
        <title>Draft genome sequence of two Spirosoma agri KCTC 52727 and Spirosoma terrae KCTC 52035.</title>
        <authorList>
            <person name="Rojas J."/>
            <person name="Ambika Manirajan B."/>
            <person name="Suarez C."/>
            <person name="Ratering S."/>
            <person name="Schnell S."/>
        </authorList>
    </citation>
    <scope>NUCLEOTIDE SEQUENCE [LARGE SCALE GENOMIC DNA]</scope>
    <source>
        <strain evidence="2 3">KCTC 52035</strain>
    </source>
</reference>
<dbReference type="RefSeq" id="WP_163955478.1">
    <property type="nucleotide sequence ID" value="NZ_JAAFZH010000046.1"/>
</dbReference>
<dbReference type="Pfam" id="PF00665">
    <property type="entry name" value="rve"/>
    <property type="match status" value="1"/>
</dbReference>
<dbReference type="GO" id="GO:0003676">
    <property type="term" value="F:nucleic acid binding"/>
    <property type="evidence" value="ECO:0007669"/>
    <property type="project" value="InterPro"/>
</dbReference>
<accession>A0A6L9LKK3</accession>
<dbReference type="InterPro" id="IPR025948">
    <property type="entry name" value="HTH-like_dom"/>
</dbReference>
<sequence>MSLAQRRSLVDPAAEGSLRQQCQWLGLHRSAYYYQPVAADPEDLLLMRLLDEQYLLTPQYGYRKMQLVLAQVGYRVNHKRVRRLMQTMGIEAIYTKVNTSKPGTGHRIYPYLLRGLLIDRVHQVWATDITYIPMSTGFMYLMAIIDLYSRYVLKWSISNTMDADWCCQVLAQTLATYPAPEIFNTDQGSQFTSDAFTNLLLKAEVRVSMDGKGRALDNIFVERLWRTVKYEDIYLKAYQDGWQLETGLQGYFEFYNCRRFHQSLNYQTPEQVLKRDKKCYKQNKNRIN</sequence>
<dbReference type="Pfam" id="PF13276">
    <property type="entry name" value="HTH_21"/>
    <property type="match status" value="1"/>
</dbReference>
<keyword evidence="3" id="KW-1185">Reference proteome</keyword>
<dbReference type="AlphaFoldDB" id="A0A6L9LKK3"/>
<dbReference type="InterPro" id="IPR001584">
    <property type="entry name" value="Integrase_cat-core"/>
</dbReference>
<dbReference type="InterPro" id="IPR036397">
    <property type="entry name" value="RNaseH_sf"/>
</dbReference>
<evidence type="ECO:0000259" key="1">
    <source>
        <dbReference type="PROSITE" id="PS50994"/>
    </source>
</evidence>
<dbReference type="GO" id="GO:0015074">
    <property type="term" value="P:DNA integration"/>
    <property type="evidence" value="ECO:0007669"/>
    <property type="project" value="InterPro"/>
</dbReference>
<dbReference type="PANTHER" id="PTHR46889:SF5">
    <property type="entry name" value="INTEGRASE PROTEIN"/>
    <property type="match status" value="1"/>
</dbReference>
<comment type="caution">
    <text evidence="2">The sequence shown here is derived from an EMBL/GenBank/DDBJ whole genome shotgun (WGS) entry which is preliminary data.</text>
</comment>
<dbReference type="SUPFAM" id="SSF53098">
    <property type="entry name" value="Ribonuclease H-like"/>
    <property type="match status" value="1"/>
</dbReference>
<dbReference type="InterPro" id="IPR048020">
    <property type="entry name" value="Transpos_IS3"/>
</dbReference>
<name>A0A6L9LKK3_9BACT</name>
<dbReference type="PROSITE" id="PS50994">
    <property type="entry name" value="INTEGRASE"/>
    <property type="match status" value="1"/>
</dbReference>
<proteinExistence type="predicted"/>
<gene>
    <name evidence="2" type="ORF">GK108_31025</name>
</gene>
<organism evidence="2 3">
    <name type="scientific">Spirosoma terrae</name>
    <dbReference type="NCBI Taxonomy" id="1968276"/>
    <lineage>
        <taxon>Bacteria</taxon>
        <taxon>Pseudomonadati</taxon>
        <taxon>Bacteroidota</taxon>
        <taxon>Cytophagia</taxon>
        <taxon>Cytophagales</taxon>
        <taxon>Cytophagaceae</taxon>
        <taxon>Spirosoma</taxon>
    </lineage>
</organism>
<evidence type="ECO:0000313" key="2">
    <source>
        <dbReference type="EMBL" id="NDU99348.1"/>
    </source>
</evidence>
<protein>
    <submittedName>
        <fullName evidence="2">IS3 family transposase</fullName>
    </submittedName>
</protein>
<dbReference type="InterPro" id="IPR012337">
    <property type="entry name" value="RNaseH-like_sf"/>
</dbReference>
<dbReference type="Gene3D" id="3.30.420.10">
    <property type="entry name" value="Ribonuclease H-like superfamily/Ribonuclease H"/>
    <property type="match status" value="1"/>
</dbReference>
<feature type="domain" description="Integrase catalytic" evidence="1">
    <location>
        <begin position="106"/>
        <end position="277"/>
    </location>
</feature>
<dbReference type="Proteomes" id="UP000474175">
    <property type="component" value="Unassembled WGS sequence"/>
</dbReference>
<dbReference type="NCBIfam" id="NF033516">
    <property type="entry name" value="transpos_IS3"/>
    <property type="match status" value="1"/>
</dbReference>
<dbReference type="EMBL" id="JAAFZH010000046">
    <property type="protein sequence ID" value="NDU99348.1"/>
    <property type="molecule type" value="Genomic_DNA"/>
</dbReference>
<dbReference type="InterPro" id="IPR050900">
    <property type="entry name" value="Transposase_IS3/IS150/IS904"/>
</dbReference>
<evidence type="ECO:0000313" key="3">
    <source>
        <dbReference type="Proteomes" id="UP000474175"/>
    </source>
</evidence>